<reference evidence="1 2" key="1">
    <citation type="journal article" date="2014" name="Int. J. Syst. Evol. Microbiol.">
        <title>Complete genome sequence of Corynebacterium casei LMG S-19264T (=DSM 44701T), isolated from a smear-ripened cheese.</title>
        <authorList>
            <consortium name="US DOE Joint Genome Institute (JGI-PGF)"/>
            <person name="Walter F."/>
            <person name="Albersmeier A."/>
            <person name="Kalinowski J."/>
            <person name="Ruckert C."/>
        </authorList>
    </citation>
    <scope>NUCLEOTIDE SEQUENCE [LARGE SCALE GENOMIC DNA]</scope>
    <source>
        <strain evidence="1 2">CGMCC 1.15358</strain>
    </source>
</reference>
<dbReference type="EMBL" id="BMIO01000002">
    <property type="protein sequence ID" value="GGD34586.1"/>
    <property type="molecule type" value="Genomic_DNA"/>
</dbReference>
<evidence type="ECO:0000313" key="1">
    <source>
        <dbReference type="EMBL" id="GGD34586.1"/>
    </source>
</evidence>
<organism evidence="1 2">
    <name type="scientific">Croceicoccus pelagius</name>
    <dbReference type="NCBI Taxonomy" id="1703341"/>
    <lineage>
        <taxon>Bacteria</taxon>
        <taxon>Pseudomonadati</taxon>
        <taxon>Pseudomonadota</taxon>
        <taxon>Alphaproteobacteria</taxon>
        <taxon>Sphingomonadales</taxon>
        <taxon>Erythrobacteraceae</taxon>
        <taxon>Croceicoccus</taxon>
    </lineage>
</organism>
<gene>
    <name evidence="1" type="ORF">GCM10010989_05890</name>
</gene>
<comment type="caution">
    <text evidence="1">The sequence shown here is derived from an EMBL/GenBank/DDBJ whole genome shotgun (WGS) entry which is preliminary data.</text>
</comment>
<dbReference type="Proteomes" id="UP000598997">
    <property type="component" value="Unassembled WGS sequence"/>
</dbReference>
<name>A0A916Y7U5_9SPHN</name>
<evidence type="ECO:0000313" key="2">
    <source>
        <dbReference type="Proteomes" id="UP000598997"/>
    </source>
</evidence>
<protein>
    <submittedName>
        <fullName evidence="1">Uncharacterized protein</fullName>
    </submittedName>
</protein>
<proteinExistence type="predicted"/>
<sequence>MCRAAHLRPRSERDVSLQVPTPSAGADFAHWAKEWRLSVSTAGSATGDYWGAKLPSGLLSTNGSFRDEFERTLTTEIMKDCGRLQAYANPSNAGTRRQQAVGYGYFGFWPPECMRNARSGA</sequence>
<keyword evidence="2" id="KW-1185">Reference proteome</keyword>
<dbReference type="AlphaFoldDB" id="A0A916Y7U5"/>
<accession>A0A916Y7U5</accession>